<name>A0A8D9B1I1_9HEMI</name>
<accession>A0A8D9B1I1</accession>
<dbReference type="EMBL" id="HBUF01603382">
    <property type="protein sequence ID" value="CAG6776808.1"/>
    <property type="molecule type" value="Transcribed_RNA"/>
</dbReference>
<reference evidence="1" key="1">
    <citation type="submission" date="2021-05" db="EMBL/GenBank/DDBJ databases">
        <authorList>
            <person name="Alioto T."/>
            <person name="Alioto T."/>
            <person name="Gomez Garrido J."/>
        </authorList>
    </citation>
    <scope>NUCLEOTIDE SEQUENCE</scope>
</reference>
<proteinExistence type="predicted"/>
<organism evidence="1">
    <name type="scientific">Cacopsylla melanoneura</name>
    <dbReference type="NCBI Taxonomy" id="428564"/>
    <lineage>
        <taxon>Eukaryota</taxon>
        <taxon>Metazoa</taxon>
        <taxon>Ecdysozoa</taxon>
        <taxon>Arthropoda</taxon>
        <taxon>Hexapoda</taxon>
        <taxon>Insecta</taxon>
        <taxon>Pterygota</taxon>
        <taxon>Neoptera</taxon>
        <taxon>Paraneoptera</taxon>
        <taxon>Hemiptera</taxon>
        <taxon>Sternorrhyncha</taxon>
        <taxon>Psylloidea</taxon>
        <taxon>Psyllidae</taxon>
        <taxon>Psyllinae</taxon>
        <taxon>Cacopsylla</taxon>
    </lineage>
</organism>
<evidence type="ECO:0000313" key="1">
    <source>
        <dbReference type="EMBL" id="CAG6776808.1"/>
    </source>
</evidence>
<dbReference type="EMBL" id="HBUF01603381">
    <property type="protein sequence ID" value="CAG6776805.1"/>
    <property type="molecule type" value="Transcribed_RNA"/>
</dbReference>
<dbReference type="AlphaFoldDB" id="A0A8D9B1I1"/>
<protein>
    <submittedName>
        <fullName evidence="1">Uncharacterized protein</fullName>
    </submittedName>
</protein>
<sequence length="135" mass="15416">MASKSYSPGCSGPRCAQPCQKLQHGRHSGLFLRLQYSYHCSPIHSNHSTTGSHWNHLRGNKITAQITTKLPGLVFSSNKKSLECVRWIIDYIFLFFSLTGLLCQVDSSRQDSPGQNYKWRLYDVGTYLRSVRKYA</sequence>
<dbReference type="EMBL" id="HBUF01603380">
    <property type="protein sequence ID" value="CAG6776802.1"/>
    <property type="molecule type" value="Transcribed_RNA"/>
</dbReference>